<dbReference type="Proteomes" id="UP000294927">
    <property type="component" value="Unassembled WGS sequence"/>
</dbReference>
<evidence type="ECO:0000259" key="2">
    <source>
        <dbReference type="Pfam" id="PF00296"/>
    </source>
</evidence>
<dbReference type="Pfam" id="PF00296">
    <property type="entry name" value="Bac_luciferase"/>
    <property type="match status" value="1"/>
</dbReference>
<evidence type="ECO:0000313" key="4">
    <source>
        <dbReference type="Proteomes" id="UP000294927"/>
    </source>
</evidence>
<dbReference type="InterPro" id="IPR036661">
    <property type="entry name" value="Luciferase-like_sf"/>
</dbReference>
<evidence type="ECO:0000313" key="3">
    <source>
        <dbReference type="EMBL" id="TDV53664.1"/>
    </source>
</evidence>
<protein>
    <submittedName>
        <fullName evidence="3">F420-dependent oxidoreductase-like protein</fullName>
    </submittedName>
</protein>
<dbReference type="SUPFAM" id="SSF51679">
    <property type="entry name" value="Bacterial luciferase-like"/>
    <property type="match status" value="1"/>
</dbReference>
<dbReference type="InterPro" id="IPR011251">
    <property type="entry name" value="Luciferase-like_dom"/>
</dbReference>
<dbReference type="RefSeq" id="WP_133902704.1">
    <property type="nucleotide sequence ID" value="NZ_SOCP01000004.1"/>
</dbReference>
<reference evidence="3 4" key="1">
    <citation type="submission" date="2019-03" db="EMBL/GenBank/DDBJ databases">
        <title>Genomic Encyclopedia of Archaeal and Bacterial Type Strains, Phase II (KMG-II): from individual species to whole genera.</title>
        <authorList>
            <person name="Goeker M."/>
        </authorList>
    </citation>
    <scope>NUCLEOTIDE SEQUENCE [LARGE SCALE GENOMIC DNA]</scope>
    <source>
        <strain evidence="3 4">DSM 45499</strain>
    </source>
</reference>
<accession>A0A4R7VUY1</accession>
<dbReference type="NCBIfam" id="TIGR03564">
    <property type="entry name" value="F420_MSMEG_4879"/>
    <property type="match status" value="1"/>
</dbReference>
<dbReference type="PANTHER" id="PTHR43244">
    <property type="match status" value="1"/>
</dbReference>
<dbReference type="CDD" id="cd01097">
    <property type="entry name" value="Tetrahydromethanopterin_reductase"/>
    <property type="match status" value="1"/>
</dbReference>
<proteinExistence type="predicted"/>
<dbReference type="GO" id="GO:0016705">
    <property type="term" value="F:oxidoreductase activity, acting on paired donors, with incorporation or reduction of molecular oxygen"/>
    <property type="evidence" value="ECO:0007669"/>
    <property type="project" value="InterPro"/>
</dbReference>
<dbReference type="AlphaFoldDB" id="A0A4R7VUY1"/>
<keyword evidence="4" id="KW-1185">Reference proteome</keyword>
<dbReference type="PANTHER" id="PTHR43244:SF1">
    <property type="entry name" value="5,10-METHYLENETETRAHYDROMETHANOPTERIN REDUCTASE"/>
    <property type="match status" value="1"/>
</dbReference>
<organism evidence="3 4">
    <name type="scientific">Actinophytocola oryzae</name>
    <dbReference type="NCBI Taxonomy" id="502181"/>
    <lineage>
        <taxon>Bacteria</taxon>
        <taxon>Bacillati</taxon>
        <taxon>Actinomycetota</taxon>
        <taxon>Actinomycetes</taxon>
        <taxon>Pseudonocardiales</taxon>
        <taxon>Pseudonocardiaceae</taxon>
    </lineage>
</organism>
<evidence type="ECO:0000256" key="1">
    <source>
        <dbReference type="ARBA" id="ARBA00023002"/>
    </source>
</evidence>
<keyword evidence="1" id="KW-0560">Oxidoreductase</keyword>
<dbReference type="Gene3D" id="3.20.20.30">
    <property type="entry name" value="Luciferase-like domain"/>
    <property type="match status" value="1"/>
</dbReference>
<feature type="domain" description="Luciferase-like" evidence="2">
    <location>
        <begin position="13"/>
        <end position="272"/>
    </location>
</feature>
<gene>
    <name evidence="3" type="ORF">CLV71_104132</name>
</gene>
<comment type="caution">
    <text evidence="3">The sequence shown here is derived from an EMBL/GenBank/DDBJ whole genome shotgun (WGS) entry which is preliminary data.</text>
</comment>
<dbReference type="InterPro" id="IPR019910">
    <property type="entry name" value="Lucif-like_OxRdtase_MSMEG_4879"/>
</dbReference>
<dbReference type="EMBL" id="SOCP01000004">
    <property type="protein sequence ID" value="TDV53664.1"/>
    <property type="molecule type" value="Genomic_DNA"/>
</dbReference>
<name>A0A4R7VUY1_9PSEU</name>
<dbReference type="InterPro" id="IPR050564">
    <property type="entry name" value="F420-G6PD/mer"/>
</dbReference>
<sequence length="294" mass="30505">MDIGIVVGDARGPSSARDLVDRAEQVRDAGLGTVWASKSMGWDALVALATVGAAVPGLRLGAGVVPVPVRHPLVLASQALSVQAATGNRLTLGIGAGVAALTERMFGLVGDRPAHRLREYLEVLLPLLRGEGVDHRGATLTAFGQVDVPDAEPPEVLLAALGPRMLRVAGELTAGTITWMTGVRTLGEHIVPTISRVNPGARVVAGLLACVTDDEAGVRQQVAEQFALAGQVPEYRAMLDREGVAGPGDVVVVGTESTVVGHLDRLRDAGVTDFMAMPYGSAREQARTLTVLAG</sequence>
<dbReference type="OrthoDB" id="7054907at2"/>